<dbReference type="SUPFAM" id="SSF52540">
    <property type="entry name" value="P-loop containing nucleoside triphosphate hydrolases"/>
    <property type="match status" value="1"/>
</dbReference>
<dbReference type="InterPro" id="IPR031157">
    <property type="entry name" value="G_TR_CS"/>
</dbReference>
<gene>
    <name evidence="10" type="primary">tuf_1</name>
    <name evidence="10" type="ORF">GCM10009654_33210</name>
</gene>
<evidence type="ECO:0000256" key="5">
    <source>
        <dbReference type="ARBA" id="ARBA00022917"/>
    </source>
</evidence>
<accession>A0ABN1UVI6</accession>
<dbReference type="InterPro" id="IPR005225">
    <property type="entry name" value="Small_GTP-bd"/>
</dbReference>
<evidence type="ECO:0000256" key="1">
    <source>
        <dbReference type="ARBA" id="ARBA00022741"/>
    </source>
</evidence>
<evidence type="ECO:0000256" key="4">
    <source>
        <dbReference type="ARBA" id="ARBA00022842"/>
    </source>
</evidence>
<dbReference type="InterPro" id="IPR004160">
    <property type="entry name" value="Transl_elong_EFTu/EF1A_C"/>
</dbReference>
<dbReference type="NCBIfam" id="NF009373">
    <property type="entry name" value="PRK12736.1"/>
    <property type="match status" value="1"/>
</dbReference>
<keyword evidence="4" id="KW-0460">Magnesium</keyword>
<dbReference type="InterPro" id="IPR004541">
    <property type="entry name" value="Transl_elong_EFTu/EF1A_bac/org"/>
</dbReference>
<dbReference type="Pfam" id="PF00009">
    <property type="entry name" value="GTP_EFTU"/>
    <property type="match status" value="1"/>
</dbReference>
<feature type="domain" description="Tr-type G" evidence="9">
    <location>
        <begin position="10"/>
        <end position="203"/>
    </location>
</feature>
<dbReference type="RefSeq" id="WP_344276706.1">
    <property type="nucleotide sequence ID" value="NZ_BAAAKV010000027.1"/>
</dbReference>
<sequence>MSKTAYVRTKPHLNIGTMGHVDHGKTTLTAAITKVLSDRGTGTFVPFDRIDRAPEEAARGITINIAHVEYETDTRHYAHVDMPGHADYIKNMVTGAAQLDGAILVVSALDGIMPQTSEHVLLARQVGVDHIVVAINKADAGDAELTDLVELEVRELLTAHGYGGDTVPVVRVSGLRALEGDPRWVAAVEALLDAVDTYVPVPVRYTDAPFLLSVENVLTITGRGTVVTGAVERGTVRVGDRVEVLGAGVETVVTGLETFGKPMESAQAGDNVALLLRGTPRDAVRRGHVVAAPGSLLPSRRFTARVHLLPAREGGRSTPVTTGYRPQFYLRTADVVGDMDLGEAAVARPGDTVTVTVELGRDTPLEPGLGFAIREGGRTVGAGTVTALL</sequence>
<dbReference type="PANTHER" id="PTHR43721">
    <property type="entry name" value="ELONGATION FACTOR TU-RELATED"/>
    <property type="match status" value="1"/>
</dbReference>
<evidence type="ECO:0000313" key="10">
    <source>
        <dbReference type="EMBL" id="GAA1173269.1"/>
    </source>
</evidence>
<dbReference type="InterPro" id="IPR000795">
    <property type="entry name" value="T_Tr_GTP-bd_dom"/>
</dbReference>
<dbReference type="Gene3D" id="2.40.30.10">
    <property type="entry name" value="Translation factors"/>
    <property type="match status" value="2"/>
</dbReference>
<comment type="caution">
    <text evidence="10">The sequence shown here is derived from an EMBL/GenBank/DDBJ whole genome shotgun (WGS) entry which is preliminary data.</text>
</comment>
<dbReference type="PRINTS" id="PR00315">
    <property type="entry name" value="ELONGATNFCT"/>
</dbReference>
<dbReference type="NCBIfam" id="NF000766">
    <property type="entry name" value="PRK00049.1"/>
    <property type="match status" value="1"/>
</dbReference>
<evidence type="ECO:0000256" key="8">
    <source>
        <dbReference type="RuleBase" id="RU004061"/>
    </source>
</evidence>
<dbReference type="InterPro" id="IPR009000">
    <property type="entry name" value="Transl_B-barrel_sf"/>
</dbReference>
<keyword evidence="3" id="KW-0378">Hydrolase</keyword>
<organism evidence="10 11">
    <name type="scientific">Streptomyces hebeiensis</name>
    <dbReference type="NCBI Taxonomy" id="229486"/>
    <lineage>
        <taxon>Bacteria</taxon>
        <taxon>Bacillati</taxon>
        <taxon>Actinomycetota</taxon>
        <taxon>Actinomycetes</taxon>
        <taxon>Kitasatosporales</taxon>
        <taxon>Streptomycetaceae</taxon>
        <taxon>Streptomyces</taxon>
    </lineage>
</organism>
<evidence type="ECO:0000313" key="11">
    <source>
        <dbReference type="Proteomes" id="UP001501371"/>
    </source>
</evidence>
<name>A0ABN1UVI6_9ACTN</name>
<dbReference type="NCBIfam" id="TIGR00231">
    <property type="entry name" value="small_GTP"/>
    <property type="match status" value="1"/>
</dbReference>
<protein>
    <recommendedName>
        <fullName evidence="7 8">Elongation factor Tu</fullName>
    </recommendedName>
</protein>
<keyword evidence="5" id="KW-0648">Protein biosynthesis</keyword>
<dbReference type="InterPro" id="IPR009001">
    <property type="entry name" value="Transl_elong_EF1A/Init_IF2_C"/>
</dbReference>
<dbReference type="SUPFAM" id="SSF50447">
    <property type="entry name" value="Translation proteins"/>
    <property type="match status" value="1"/>
</dbReference>
<dbReference type="PROSITE" id="PS51722">
    <property type="entry name" value="G_TR_2"/>
    <property type="match status" value="1"/>
</dbReference>
<keyword evidence="2 10" id="KW-0251">Elongation factor</keyword>
<dbReference type="PROSITE" id="PS00301">
    <property type="entry name" value="G_TR_1"/>
    <property type="match status" value="1"/>
</dbReference>
<dbReference type="Proteomes" id="UP001501371">
    <property type="component" value="Unassembled WGS sequence"/>
</dbReference>
<dbReference type="SUPFAM" id="SSF50465">
    <property type="entry name" value="EF-Tu/eEF-1alpha/eIF2-gamma C-terminal domain"/>
    <property type="match status" value="1"/>
</dbReference>
<keyword evidence="11" id="KW-1185">Reference proteome</keyword>
<dbReference type="Pfam" id="PF03144">
    <property type="entry name" value="GTP_EFTU_D2"/>
    <property type="match status" value="1"/>
</dbReference>
<dbReference type="EMBL" id="BAAAKV010000027">
    <property type="protein sequence ID" value="GAA1173269.1"/>
    <property type="molecule type" value="Genomic_DNA"/>
</dbReference>
<dbReference type="Gene3D" id="3.40.50.300">
    <property type="entry name" value="P-loop containing nucleotide triphosphate hydrolases"/>
    <property type="match status" value="1"/>
</dbReference>
<evidence type="ECO:0000259" key="9">
    <source>
        <dbReference type="PROSITE" id="PS51722"/>
    </source>
</evidence>
<dbReference type="InterPro" id="IPR004161">
    <property type="entry name" value="EFTu-like_2"/>
</dbReference>
<dbReference type="InterPro" id="IPR041709">
    <property type="entry name" value="EF-Tu_GTP-bd"/>
</dbReference>
<evidence type="ECO:0000256" key="3">
    <source>
        <dbReference type="ARBA" id="ARBA00022801"/>
    </source>
</evidence>
<dbReference type="InterPro" id="IPR027417">
    <property type="entry name" value="P-loop_NTPase"/>
</dbReference>
<dbReference type="GO" id="GO:0003746">
    <property type="term" value="F:translation elongation factor activity"/>
    <property type="evidence" value="ECO:0007669"/>
    <property type="project" value="UniProtKB-KW"/>
</dbReference>
<evidence type="ECO:0000256" key="2">
    <source>
        <dbReference type="ARBA" id="ARBA00022768"/>
    </source>
</evidence>
<proteinExistence type="predicted"/>
<dbReference type="Pfam" id="PF03143">
    <property type="entry name" value="GTP_EFTU_D3"/>
    <property type="match status" value="1"/>
</dbReference>
<evidence type="ECO:0000256" key="7">
    <source>
        <dbReference type="NCBIfam" id="TIGR00485"/>
    </source>
</evidence>
<keyword evidence="1" id="KW-0547">Nucleotide-binding</keyword>
<keyword evidence="6" id="KW-0342">GTP-binding</keyword>
<evidence type="ECO:0000256" key="6">
    <source>
        <dbReference type="ARBA" id="ARBA00023134"/>
    </source>
</evidence>
<dbReference type="InterPro" id="IPR050055">
    <property type="entry name" value="EF-Tu_GTPase"/>
</dbReference>
<dbReference type="CDD" id="cd01884">
    <property type="entry name" value="EF_Tu"/>
    <property type="match status" value="1"/>
</dbReference>
<dbReference type="PANTHER" id="PTHR43721:SF22">
    <property type="entry name" value="ELONGATION FACTOR TU, MITOCHONDRIAL"/>
    <property type="match status" value="1"/>
</dbReference>
<dbReference type="NCBIfam" id="NF009372">
    <property type="entry name" value="PRK12735.1"/>
    <property type="match status" value="1"/>
</dbReference>
<dbReference type="NCBIfam" id="TIGR00485">
    <property type="entry name" value="EF-Tu"/>
    <property type="match status" value="1"/>
</dbReference>
<reference evidence="10 11" key="1">
    <citation type="journal article" date="2019" name="Int. J. Syst. Evol. Microbiol.">
        <title>The Global Catalogue of Microorganisms (GCM) 10K type strain sequencing project: providing services to taxonomists for standard genome sequencing and annotation.</title>
        <authorList>
            <consortium name="The Broad Institute Genomics Platform"/>
            <consortium name="The Broad Institute Genome Sequencing Center for Infectious Disease"/>
            <person name="Wu L."/>
            <person name="Ma J."/>
        </authorList>
    </citation>
    <scope>NUCLEOTIDE SEQUENCE [LARGE SCALE GENOMIC DNA]</scope>
    <source>
        <strain evidence="10 11">JCM 12696</strain>
    </source>
</reference>